<proteinExistence type="predicted"/>
<gene>
    <name evidence="3" type="primary">LOC106179706</name>
</gene>
<reference evidence="3" key="1">
    <citation type="submission" date="2025-08" db="UniProtKB">
        <authorList>
            <consortium name="RefSeq"/>
        </authorList>
    </citation>
    <scope>IDENTIFICATION</scope>
    <source>
        <tissue evidence="3">Gonads</tissue>
    </source>
</reference>
<evidence type="ECO:0000313" key="2">
    <source>
        <dbReference type="Proteomes" id="UP000085678"/>
    </source>
</evidence>
<sequence length="115" mass="13045">MLLEMHDMYDYADKEKGSILHMEPPIHRTMYATDAQAPAYYKTPVAVTTTTPVRQQQHHQQPQHCGHLSYSKQPPQLVRKTVNGTIINVLTSPERSDQMIITPLTPPPTPDSNQL</sequence>
<evidence type="ECO:0000256" key="1">
    <source>
        <dbReference type="SAM" id="MobiDB-lite"/>
    </source>
</evidence>
<dbReference type="Proteomes" id="UP000085678">
    <property type="component" value="Unplaced"/>
</dbReference>
<dbReference type="RefSeq" id="XP_013418886.1">
    <property type="nucleotide sequence ID" value="XM_013563432.1"/>
</dbReference>
<evidence type="ECO:0000313" key="3">
    <source>
        <dbReference type="RefSeq" id="XP_013418886.1"/>
    </source>
</evidence>
<dbReference type="KEGG" id="lak:106179706"/>
<dbReference type="AlphaFoldDB" id="A0A1S3K9E7"/>
<feature type="compositionally biased region" description="Low complexity" evidence="1">
    <location>
        <begin position="50"/>
        <end position="64"/>
    </location>
</feature>
<protein>
    <submittedName>
        <fullName evidence="3">Uncharacterized protein LOC106179706</fullName>
    </submittedName>
</protein>
<organism evidence="2 3">
    <name type="scientific">Lingula anatina</name>
    <name type="common">Brachiopod</name>
    <name type="synonym">Lingula unguis</name>
    <dbReference type="NCBI Taxonomy" id="7574"/>
    <lineage>
        <taxon>Eukaryota</taxon>
        <taxon>Metazoa</taxon>
        <taxon>Spiralia</taxon>
        <taxon>Lophotrochozoa</taxon>
        <taxon>Brachiopoda</taxon>
        <taxon>Linguliformea</taxon>
        <taxon>Lingulata</taxon>
        <taxon>Lingulida</taxon>
        <taxon>Linguloidea</taxon>
        <taxon>Lingulidae</taxon>
        <taxon>Lingula</taxon>
    </lineage>
</organism>
<feature type="region of interest" description="Disordered" evidence="1">
    <location>
        <begin position="50"/>
        <end position="75"/>
    </location>
</feature>
<dbReference type="GeneID" id="106179706"/>
<dbReference type="InParanoid" id="A0A1S3K9E7"/>
<name>A0A1S3K9E7_LINAN</name>
<accession>A0A1S3K9E7</accession>
<keyword evidence="2" id="KW-1185">Reference proteome</keyword>